<dbReference type="Proteomes" id="UP001159364">
    <property type="component" value="Linkage Group LG08"/>
</dbReference>
<dbReference type="SMART" id="SM00248">
    <property type="entry name" value="ANK"/>
    <property type="match status" value="4"/>
</dbReference>
<feature type="transmembrane region" description="Helical" evidence="1">
    <location>
        <begin position="711"/>
        <end position="737"/>
    </location>
</feature>
<keyword evidence="1" id="KW-0812">Transmembrane</keyword>
<proteinExistence type="predicted"/>
<keyword evidence="1" id="KW-1133">Transmembrane helix</keyword>
<dbReference type="GO" id="GO:0016020">
    <property type="term" value="C:membrane"/>
    <property type="evidence" value="ECO:0007669"/>
    <property type="project" value="TreeGrafter"/>
</dbReference>
<evidence type="ECO:0000313" key="4">
    <source>
        <dbReference type="Proteomes" id="UP001159364"/>
    </source>
</evidence>
<dbReference type="EMBL" id="JAIWQS010000008">
    <property type="protein sequence ID" value="KAJ8900058.1"/>
    <property type="molecule type" value="Genomic_DNA"/>
</dbReference>
<feature type="transmembrane region" description="Helical" evidence="1">
    <location>
        <begin position="669"/>
        <end position="691"/>
    </location>
</feature>
<gene>
    <name evidence="3" type="ORF">K2173_024174</name>
</gene>
<dbReference type="InterPro" id="IPR036770">
    <property type="entry name" value="Ankyrin_rpt-contain_sf"/>
</dbReference>
<name>A0AAV8UEU7_9ROSI</name>
<dbReference type="Gene3D" id="1.25.40.20">
    <property type="entry name" value="Ankyrin repeat-containing domain"/>
    <property type="match status" value="1"/>
</dbReference>
<evidence type="ECO:0000256" key="1">
    <source>
        <dbReference type="SAM" id="Phobius"/>
    </source>
</evidence>
<dbReference type="Pfam" id="PF12796">
    <property type="entry name" value="Ank_2"/>
    <property type="match status" value="1"/>
</dbReference>
<evidence type="ECO:0000313" key="3">
    <source>
        <dbReference type="EMBL" id="KAJ8900058.1"/>
    </source>
</evidence>
<dbReference type="Pfam" id="PF13962">
    <property type="entry name" value="PGG"/>
    <property type="match status" value="1"/>
</dbReference>
<evidence type="ECO:0000259" key="2">
    <source>
        <dbReference type="Pfam" id="PF13962"/>
    </source>
</evidence>
<dbReference type="SUPFAM" id="SSF48403">
    <property type="entry name" value="Ankyrin repeat"/>
    <property type="match status" value="1"/>
</dbReference>
<keyword evidence="1" id="KW-0472">Membrane</keyword>
<keyword evidence="4" id="KW-1185">Reference proteome</keyword>
<dbReference type="InterPro" id="IPR002110">
    <property type="entry name" value="Ankyrin_rpt"/>
</dbReference>
<dbReference type="AlphaFoldDB" id="A0AAV8UEU7"/>
<reference evidence="3 4" key="1">
    <citation type="submission" date="2021-09" db="EMBL/GenBank/DDBJ databases">
        <title>Genomic insights and catalytic innovation underlie evolution of tropane alkaloids biosynthesis.</title>
        <authorList>
            <person name="Wang Y.-J."/>
            <person name="Tian T."/>
            <person name="Huang J.-P."/>
            <person name="Huang S.-X."/>
        </authorList>
    </citation>
    <scope>NUCLEOTIDE SEQUENCE [LARGE SCALE GENOMIC DNA]</scope>
    <source>
        <strain evidence="3">KIB-2018</strain>
        <tissue evidence="3">Leaf</tissue>
    </source>
</reference>
<organism evidence="3 4">
    <name type="scientific">Erythroxylum novogranatense</name>
    <dbReference type="NCBI Taxonomy" id="1862640"/>
    <lineage>
        <taxon>Eukaryota</taxon>
        <taxon>Viridiplantae</taxon>
        <taxon>Streptophyta</taxon>
        <taxon>Embryophyta</taxon>
        <taxon>Tracheophyta</taxon>
        <taxon>Spermatophyta</taxon>
        <taxon>Magnoliopsida</taxon>
        <taxon>eudicotyledons</taxon>
        <taxon>Gunneridae</taxon>
        <taxon>Pentapetalae</taxon>
        <taxon>rosids</taxon>
        <taxon>fabids</taxon>
        <taxon>Malpighiales</taxon>
        <taxon>Erythroxylaceae</taxon>
        <taxon>Erythroxylum</taxon>
    </lineage>
</organism>
<feature type="transmembrane region" description="Helical" evidence="1">
    <location>
        <begin position="743"/>
        <end position="774"/>
    </location>
</feature>
<dbReference type="PANTHER" id="PTHR24177:SF329">
    <property type="entry name" value="ANKYRIN REPEAT PROTEIN"/>
    <property type="match status" value="1"/>
</dbReference>
<sequence length="787" mass="88702">MVLRSFVSNFRLQRVIAIPAEKGNCILQKNMNPPTPSDFVWSPIPNVPILNLAPPAPTNYIFWSQRMIEYLVGEGLWEAIEPKSVPKDSEAWRIKNKMALDAIRMTCDPPTLSMIYDISSAKMAWNTMAKMFELQTQGVNLADLSRIALFGVNFGDLSGLTKPPLVRMIPFGAVWHFDVDNKRFAAMYAAIYKGNWANLKMLLDANPTALTAKVSGRGQMLIHVAANTGNEEITQQLAKLMNITDLQVQDSYGATALTYAAYNGMTRTVECLLSLNDQLHLIANRLDLLPVIDAAQGTHHETTRYLYSRTPIACFYPQNGNNGSTLLCACFVSGIFDVALDLIRRCPSLTISPGFGNTSPFLVLGSRASEFHGSSLTFWKRWIYSFLWAEAAATAVFLLNRLPTKALEERTAYEVYTVLLHCLSTLKPFLSSNFHFPPLNFRVKQIYELKLMHAYALEILRCMCHRISFIKDTELPTGVVENGLTEAVKNGIFEFVVEIIKACPHRMYYADIFGRDMIMEAVSYRQEKVYSLIYGLKVENTGWISRVDYFGNNMLHLAGMLAPPSRLAKISGAALQMQRELQWFKEVESIVLPYQKDMQNMDGETPEQLFEKSHKQLMVDGEKWMKETATSSTVVGALIITIMFAAIFTVPTSTVLENNKPSFSYKKTYMVFVISDSISLFASSTSVLMFLGILTSRYAQEDFLKSLPTKLIIGLSALFFSIVSMMISFCSTLMIMLEGQLHLVIPIILLVSIPVTLFIFLQFPLLVEIFIYTYGPGIFNKNMKSWY</sequence>
<protein>
    <recommendedName>
        <fullName evidence="2">PGG domain-containing protein</fullName>
    </recommendedName>
</protein>
<accession>A0AAV8UEU7</accession>
<comment type="caution">
    <text evidence="3">The sequence shown here is derived from an EMBL/GenBank/DDBJ whole genome shotgun (WGS) entry which is preliminary data.</text>
</comment>
<dbReference type="PANTHER" id="PTHR24177">
    <property type="entry name" value="CASKIN"/>
    <property type="match status" value="1"/>
</dbReference>
<feature type="transmembrane region" description="Helical" evidence="1">
    <location>
        <begin position="628"/>
        <end position="649"/>
    </location>
</feature>
<feature type="domain" description="PGG" evidence="2">
    <location>
        <begin position="622"/>
        <end position="735"/>
    </location>
</feature>
<dbReference type="InterPro" id="IPR026961">
    <property type="entry name" value="PGG_dom"/>
</dbReference>